<dbReference type="EMBL" id="GGEC01015397">
    <property type="protein sequence ID" value="MBW95880.1"/>
    <property type="molecule type" value="Transcribed_RNA"/>
</dbReference>
<name>A0A2P2JQY8_RHIMU</name>
<accession>A0A2P2JQY8</accession>
<dbReference type="AlphaFoldDB" id="A0A2P2JQY8"/>
<proteinExistence type="predicted"/>
<sequence length="92" mass="9992">MVNCGGINEESDSTDAMVYSKSVDGMWAKNSTIKALCKAFPGQVSWKRMPKSRGANYLALTGPLPDLSSWAAAVPKQLRANVSQWKLCDPSE</sequence>
<evidence type="ECO:0000313" key="1">
    <source>
        <dbReference type="EMBL" id="MBW95880.1"/>
    </source>
</evidence>
<protein>
    <submittedName>
        <fullName evidence="1">Uncharacterized protein MANES_03G070200</fullName>
    </submittedName>
</protein>
<reference evidence="1" key="1">
    <citation type="submission" date="2018-02" db="EMBL/GenBank/DDBJ databases">
        <title>Rhizophora mucronata_Transcriptome.</title>
        <authorList>
            <person name="Meera S.P."/>
            <person name="Sreeshan A."/>
            <person name="Augustine A."/>
        </authorList>
    </citation>
    <scope>NUCLEOTIDE SEQUENCE</scope>
    <source>
        <tissue evidence="1">Leaf</tissue>
    </source>
</reference>
<organism evidence="1">
    <name type="scientific">Rhizophora mucronata</name>
    <name type="common">Asiatic mangrove</name>
    <dbReference type="NCBI Taxonomy" id="61149"/>
    <lineage>
        <taxon>Eukaryota</taxon>
        <taxon>Viridiplantae</taxon>
        <taxon>Streptophyta</taxon>
        <taxon>Embryophyta</taxon>
        <taxon>Tracheophyta</taxon>
        <taxon>Spermatophyta</taxon>
        <taxon>Magnoliopsida</taxon>
        <taxon>eudicotyledons</taxon>
        <taxon>Gunneridae</taxon>
        <taxon>Pentapetalae</taxon>
        <taxon>rosids</taxon>
        <taxon>fabids</taxon>
        <taxon>Malpighiales</taxon>
        <taxon>Rhizophoraceae</taxon>
        <taxon>Rhizophora</taxon>
    </lineage>
</organism>